<accession>A0A101PZI8</accession>
<dbReference type="AlphaFoldDB" id="A0A101PZI8"/>
<sequence length="122" mass="12028">MLRLAGEHGDDQAARVQGGVVGEQPGGDPGCGRRREAGQDQSLVPVAGEGVGACTGDGAQPVDVGADRLPAAPPLLACTSLAARPLVERGAGLGLVVAGDLTPRPRSPTTTAARCVDAELGA</sequence>
<organism evidence="2 3">
    <name type="scientific">Streptomyces corchorusii</name>
    <name type="common">Streptomyces chibaensis</name>
    <dbReference type="NCBI Taxonomy" id="1903"/>
    <lineage>
        <taxon>Bacteria</taxon>
        <taxon>Bacillati</taxon>
        <taxon>Actinomycetota</taxon>
        <taxon>Actinomycetes</taxon>
        <taxon>Kitasatosporales</taxon>
        <taxon>Streptomycetaceae</taxon>
        <taxon>Streptomyces</taxon>
    </lineage>
</organism>
<evidence type="ECO:0000313" key="2">
    <source>
        <dbReference type="EMBL" id="KUN20388.1"/>
    </source>
</evidence>
<gene>
    <name evidence="2" type="ORF">AQJ11_29830</name>
</gene>
<proteinExistence type="predicted"/>
<keyword evidence="3" id="KW-1185">Reference proteome</keyword>
<feature type="compositionally biased region" description="Low complexity" evidence="1">
    <location>
        <begin position="101"/>
        <end position="114"/>
    </location>
</feature>
<evidence type="ECO:0000256" key="1">
    <source>
        <dbReference type="SAM" id="MobiDB-lite"/>
    </source>
</evidence>
<comment type="caution">
    <text evidence="2">The sequence shown here is derived from an EMBL/GenBank/DDBJ whole genome shotgun (WGS) entry which is preliminary data.</text>
</comment>
<dbReference type="EMBL" id="LMWP01000035">
    <property type="protein sequence ID" value="KUN20388.1"/>
    <property type="molecule type" value="Genomic_DNA"/>
</dbReference>
<dbReference type="Proteomes" id="UP000053398">
    <property type="component" value="Unassembled WGS sequence"/>
</dbReference>
<feature type="region of interest" description="Disordered" evidence="1">
    <location>
        <begin position="1"/>
        <end position="61"/>
    </location>
</feature>
<reference evidence="2 3" key="1">
    <citation type="submission" date="2015-10" db="EMBL/GenBank/DDBJ databases">
        <title>Draft genome sequence of Streptomyces corchorusii DSM 40340, type strain for the species Streptomyces corchorusii.</title>
        <authorList>
            <person name="Ruckert C."/>
            <person name="Winkler A."/>
            <person name="Kalinowski J."/>
            <person name="Kampfer P."/>
            <person name="Glaeser S."/>
        </authorList>
    </citation>
    <scope>NUCLEOTIDE SEQUENCE [LARGE SCALE GENOMIC DNA]</scope>
    <source>
        <strain evidence="2 3">DSM 40340</strain>
    </source>
</reference>
<name>A0A101PZI8_STRCK</name>
<feature type="compositionally biased region" description="Basic and acidic residues" evidence="1">
    <location>
        <begin position="1"/>
        <end position="13"/>
    </location>
</feature>
<feature type="compositionally biased region" description="Gly residues" evidence="1">
    <location>
        <begin position="19"/>
        <end position="30"/>
    </location>
</feature>
<feature type="region of interest" description="Disordered" evidence="1">
    <location>
        <begin position="101"/>
        <end position="122"/>
    </location>
</feature>
<protein>
    <submittedName>
        <fullName evidence="2">Uncharacterized protein</fullName>
    </submittedName>
</protein>
<evidence type="ECO:0000313" key="3">
    <source>
        <dbReference type="Proteomes" id="UP000053398"/>
    </source>
</evidence>